<protein>
    <submittedName>
        <fullName evidence="2">Putative efflux pump protein</fullName>
    </submittedName>
</protein>
<dbReference type="EMBL" id="UGCO01000001">
    <property type="protein sequence ID" value="STI75747.1"/>
    <property type="molecule type" value="Genomic_DNA"/>
</dbReference>
<feature type="transmembrane region" description="Helical" evidence="1">
    <location>
        <begin position="21"/>
        <end position="41"/>
    </location>
</feature>
<dbReference type="GO" id="GO:0022857">
    <property type="term" value="F:transmembrane transporter activity"/>
    <property type="evidence" value="ECO:0007669"/>
    <property type="project" value="InterPro"/>
</dbReference>
<name>A0A376TF35_ECOLX</name>
<evidence type="ECO:0000256" key="1">
    <source>
        <dbReference type="SAM" id="Phobius"/>
    </source>
</evidence>
<sequence length="91" mass="10601">MNASSWSLRNLPWFKATLAQWCYALRNTIAMCLALTVAYYLNLDEPYWAMTSAAVVSFPHRWRCHQQKPRTHRWQFTGSHCGTASCRAYAQ</sequence>
<organism evidence="2 3">
    <name type="scientific">Escherichia coli</name>
    <dbReference type="NCBI Taxonomy" id="562"/>
    <lineage>
        <taxon>Bacteria</taxon>
        <taxon>Pseudomonadati</taxon>
        <taxon>Pseudomonadota</taxon>
        <taxon>Gammaproteobacteria</taxon>
        <taxon>Enterobacterales</taxon>
        <taxon>Enterobacteriaceae</taxon>
        <taxon>Escherichia</taxon>
    </lineage>
</organism>
<accession>A0A376TF35</accession>
<keyword evidence="1" id="KW-0472">Membrane</keyword>
<dbReference type="Proteomes" id="UP000254405">
    <property type="component" value="Unassembled WGS sequence"/>
</dbReference>
<keyword evidence="1" id="KW-0812">Transmembrane</keyword>
<evidence type="ECO:0000313" key="3">
    <source>
        <dbReference type="Proteomes" id="UP000254405"/>
    </source>
</evidence>
<dbReference type="AlphaFoldDB" id="A0A376TF35"/>
<reference evidence="2 3" key="1">
    <citation type="submission" date="2018-06" db="EMBL/GenBank/DDBJ databases">
        <authorList>
            <consortium name="Pathogen Informatics"/>
            <person name="Doyle S."/>
        </authorList>
    </citation>
    <scope>NUCLEOTIDE SEQUENCE [LARGE SCALE GENOMIC DNA]</scope>
    <source>
        <strain evidence="2 3">NCTC8985</strain>
    </source>
</reference>
<keyword evidence="1" id="KW-1133">Transmembrane helix</keyword>
<dbReference type="GO" id="GO:0005886">
    <property type="term" value="C:plasma membrane"/>
    <property type="evidence" value="ECO:0007669"/>
    <property type="project" value="InterPro"/>
</dbReference>
<dbReference type="InterPro" id="IPR006726">
    <property type="entry name" value="PHBA_efflux_AaeB/fusaric-R"/>
</dbReference>
<proteinExistence type="predicted"/>
<evidence type="ECO:0000313" key="2">
    <source>
        <dbReference type="EMBL" id="STI75747.1"/>
    </source>
</evidence>
<gene>
    <name evidence="2" type="ORF">NCTC8985_00985</name>
</gene>
<dbReference type="Pfam" id="PF04632">
    <property type="entry name" value="FUSC"/>
    <property type="match status" value="1"/>
</dbReference>